<dbReference type="AlphaFoldDB" id="A0A3Q9GCK9"/>
<evidence type="ECO:0000313" key="2">
    <source>
        <dbReference type="Proteomes" id="UP000280228"/>
    </source>
</evidence>
<name>A0A3Q9GCK9_MORCA</name>
<proteinExistence type="predicted"/>
<evidence type="ECO:0000313" key="1">
    <source>
        <dbReference type="EMBL" id="AZQ92460.1"/>
    </source>
</evidence>
<dbReference type="EMBL" id="CP034662">
    <property type="protein sequence ID" value="AZQ92460.1"/>
    <property type="molecule type" value="Genomic_DNA"/>
</dbReference>
<sequence>MHACDACLCRGKIKLSHFNKFFPFKTILFYKINPQKSIPTRQHTDHQIYGKLSQKIITV</sequence>
<protein>
    <submittedName>
        <fullName evidence="1">Uncharacterized protein</fullName>
    </submittedName>
</protein>
<accession>A0A3Q9GCK9</accession>
<dbReference type="Proteomes" id="UP000280228">
    <property type="component" value="Chromosome"/>
</dbReference>
<reference evidence="1 2" key="1">
    <citation type="submission" date="2018-12" db="EMBL/GenBank/DDBJ databases">
        <title>Persistence of Moraxella catarrhalis in Chronic Obstructive Pulmonary Disease and Regulation of the Hag/MID Adhesin.</title>
        <authorList>
            <person name="Murphy T."/>
            <person name="Zhao X."/>
            <person name="Vyas G."/>
            <person name="Aluvathingal J."/>
            <person name="Nadendla S."/>
            <person name="Tallon L."/>
            <person name="Tettelin H."/>
        </authorList>
    </citation>
    <scope>NUCLEOTIDE SEQUENCE [LARGE SCALE GENOMIC DNA]</scope>
    <source>
        <strain evidence="1 2">46P58B1</strain>
    </source>
</reference>
<organism evidence="1 2">
    <name type="scientific">Moraxella catarrhalis</name>
    <name type="common">Branhamella catarrhalis</name>
    <dbReference type="NCBI Taxonomy" id="480"/>
    <lineage>
        <taxon>Bacteria</taxon>
        <taxon>Pseudomonadati</taxon>
        <taxon>Pseudomonadota</taxon>
        <taxon>Gammaproteobacteria</taxon>
        <taxon>Moraxellales</taxon>
        <taxon>Moraxellaceae</taxon>
        <taxon>Moraxella</taxon>
    </lineage>
</organism>
<gene>
    <name evidence="1" type="ORF">EJK53_0426</name>
</gene>